<feature type="compositionally biased region" description="Basic and acidic residues" evidence="1">
    <location>
        <begin position="231"/>
        <end position="240"/>
    </location>
</feature>
<dbReference type="Pfam" id="PF09174">
    <property type="entry name" value="Maf1"/>
    <property type="match status" value="1"/>
</dbReference>
<dbReference type="GO" id="GO:0005634">
    <property type="term" value="C:nucleus"/>
    <property type="evidence" value="ECO:0007669"/>
    <property type="project" value="TreeGrafter"/>
</dbReference>
<name>A0A2N8UH47_9BASI</name>
<dbReference type="PANTHER" id="PTHR22504">
    <property type="entry name" value="REPRESSOR OF RNA POLYMERASE III TRANSCRIPTION MAF1"/>
    <property type="match status" value="1"/>
</dbReference>
<feature type="compositionally biased region" description="Low complexity" evidence="1">
    <location>
        <begin position="516"/>
        <end position="529"/>
    </location>
</feature>
<evidence type="ECO:0000256" key="1">
    <source>
        <dbReference type="SAM" id="MobiDB-lite"/>
    </source>
</evidence>
<dbReference type="InterPro" id="IPR015257">
    <property type="entry name" value="Maf1"/>
</dbReference>
<protein>
    <submittedName>
        <fullName evidence="2">Related to MAF1-negative regulator of RNA polymerase III</fullName>
    </submittedName>
</protein>
<dbReference type="AlphaFoldDB" id="A0A2N8UH47"/>
<evidence type="ECO:0000313" key="3">
    <source>
        <dbReference type="Proteomes" id="UP000239563"/>
    </source>
</evidence>
<feature type="compositionally biased region" description="Acidic residues" evidence="1">
    <location>
        <begin position="207"/>
        <end position="230"/>
    </location>
</feature>
<dbReference type="Gene3D" id="3.40.1000.50">
    <property type="entry name" value="Repressor of RNA polymerase III transcription Maf1"/>
    <property type="match status" value="2"/>
</dbReference>
<dbReference type="GO" id="GO:0016480">
    <property type="term" value="P:negative regulation of transcription by RNA polymerase III"/>
    <property type="evidence" value="ECO:0007669"/>
    <property type="project" value="InterPro"/>
</dbReference>
<accession>A0A2N8UH47</accession>
<organism evidence="2 3">
    <name type="scientific">Sporisorium reilianum f. sp. reilianum</name>
    <dbReference type="NCBI Taxonomy" id="72559"/>
    <lineage>
        <taxon>Eukaryota</taxon>
        <taxon>Fungi</taxon>
        <taxon>Dikarya</taxon>
        <taxon>Basidiomycota</taxon>
        <taxon>Ustilaginomycotina</taxon>
        <taxon>Ustilaginomycetes</taxon>
        <taxon>Ustilaginales</taxon>
        <taxon>Ustilaginaceae</taxon>
        <taxon>Sporisorium</taxon>
    </lineage>
</organism>
<feature type="compositionally biased region" description="Polar residues" evidence="1">
    <location>
        <begin position="394"/>
        <end position="403"/>
    </location>
</feature>
<feature type="region of interest" description="Disordered" evidence="1">
    <location>
        <begin position="393"/>
        <end position="478"/>
    </location>
</feature>
<dbReference type="PANTHER" id="PTHR22504:SF0">
    <property type="entry name" value="REPRESSOR OF RNA POLYMERASE III TRANSCRIPTION MAF1 HOMOLOG"/>
    <property type="match status" value="1"/>
</dbReference>
<feature type="region of interest" description="Disordered" evidence="1">
    <location>
        <begin position="516"/>
        <end position="558"/>
    </location>
</feature>
<feature type="compositionally biased region" description="Low complexity" evidence="1">
    <location>
        <begin position="404"/>
        <end position="434"/>
    </location>
</feature>
<proteinExistence type="predicted"/>
<dbReference type="EMBL" id="LT795064">
    <property type="protein sequence ID" value="SJX64284.1"/>
    <property type="molecule type" value="Genomic_DNA"/>
</dbReference>
<feature type="region of interest" description="Disordered" evidence="1">
    <location>
        <begin position="197"/>
        <end position="254"/>
    </location>
</feature>
<evidence type="ECO:0000313" key="2">
    <source>
        <dbReference type="EMBL" id="SJX64284.1"/>
    </source>
</evidence>
<reference evidence="2 3" key="1">
    <citation type="submission" date="2017-02" db="EMBL/GenBank/DDBJ databases">
        <authorList>
            <person name="Peterson S.W."/>
        </authorList>
    </citation>
    <scope>NUCLEOTIDE SEQUENCE [LARGE SCALE GENOMIC DNA]</scope>
    <source>
        <strain evidence="2 3">SRS1_H2-8</strain>
    </source>
</reference>
<dbReference type="Proteomes" id="UP000239563">
    <property type="component" value="Chromosome XI"/>
</dbReference>
<dbReference type="InterPro" id="IPR038564">
    <property type="entry name" value="Maf1_sf"/>
</dbReference>
<sequence>MKYLEYPELELLSRALTFESAECKVFTRMEAYSCKTVSKEKRLFKSLESSYLRSASTSPPDYLEAALASPFGRLDQASARKTLFLLIATLNVAFPDHDFSEVNPADFRKEMSPAMVLNSLSTTLLSLKTSSNAPRSYSSFPGSFEEPSFALGTAGESPSSAGATASLPPLITHPALSHILDDIMNVSDCEVYTFHPDMNSDPHASAEPEEEGDLREDDLYEDEEYWDDDDGMRGREDTPRARMHGPADDDDEEMEDAPMFDEDVYGDGLGGGKPAPHTMTIGPDGNVVLSRAGLDTRRRPSMETSSLASYSSYHGSNFNDDEEDDLDGTGAGLLWSTFAFFYNRKMKRVLFVSVWSRKNTRFGMPTSSWAYAQPPPVLSASLGSAQASFGRVTSLPSASGRQRASSNASKKQAAVASAPAPAPAAAAGPTLAKRAIARTDSTGSIKRAGRPGHIRTDSGSPAPSQLSPFPHASPRAVRTTDPMENIVVVDGRRAINSLDAALLSASAPAAAATAGVGGAIKAAAASSRATPTSMRSKRSSDASSSSTFDQKRVKKQAA</sequence>
<dbReference type="GO" id="GO:0000994">
    <property type="term" value="F:RNA polymerase III core binding"/>
    <property type="evidence" value="ECO:0007669"/>
    <property type="project" value="TreeGrafter"/>
</dbReference>
<feature type="compositionally biased region" description="Polar residues" evidence="1">
    <location>
        <begin position="457"/>
        <end position="467"/>
    </location>
</feature>
<gene>
    <name evidence="2" type="ORF">SRS1_14933</name>
</gene>